<protein>
    <submittedName>
        <fullName evidence="2">DegV family protein with EDD domain</fullName>
    </submittedName>
</protein>
<dbReference type="RefSeq" id="WP_209459501.1">
    <property type="nucleotide sequence ID" value="NZ_JAGGKC010000013.1"/>
</dbReference>
<comment type="caution">
    <text evidence="2">The sequence shown here is derived from an EMBL/GenBank/DDBJ whole genome shotgun (WGS) entry which is preliminary data.</text>
</comment>
<dbReference type="Proteomes" id="UP001519271">
    <property type="component" value="Unassembled WGS sequence"/>
</dbReference>
<dbReference type="PROSITE" id="PS51482">
    <property type="entry name" value="DEGV"/>
    <property type="match status" value="1"/>
</dbReference>
<reference evidence="2 3" key="1">
    <citation type="submission" date="2021-03" db="EMBL/GenBank/DDBJ databases">
        <title>Genomic Encyclopedia of Type Strains, Phase IV (KMG-IV): sequencing the most valuable type-strain genomes for metagenomic binning, comparative biology and taxonomic classification.</title>
        <authorList>
            <person name="Goeker M."/>
        </authorList>
    </citation>
    <scope>NUCLEOTIDE SEQUENCE [LARGE SCALE GENOMIC DNA]</scope>
    <source>
        <strain evidence="2 3">DSM 6139</strain>
    </source>
</reference>
<dbReference type="PANTHER" id="PTHR33434">
    <property type="entry name" value="DEGV DOMAIN-CONTAINING PROTEIN DR_1986-RELATED"/>
    <property type="match status" value="1"/>
</dbReference>
<name>A0ABS4G4R2_9CLOT</name>
<evidence type="ECO:0000313" key="3">
    <source>
        <dbReference type="Proteomes" id="UP001519271"/>
    </source>
</evidence>
<dbReference type="Gene3D" id="3.30.1180.10">
    <property type="match status" value="1"/>
</dbReference>
<organism evidence="2 3">
    <name type="scientific">Youngiibacter multivorans</name>
    <dbReference type="NCBI Taxonomy" id="937251"/>
    <lineage>
        <taxon>Bacteria</taxon>
        <taxon>Bacillati</taxon>
        <taxon>Bacillota</taxon>
        <taxon>Clostridia</taxon>
        <taxon>Eubacteriales</taxon>
        <taxon>Clostridiaceae</taxon>
        <taxon>Youngiibacter</taxon>
    </lineage>
</organism>
<sequence length="308" mass="34812">MKIKIMADSTCDLSDEILEKYDISIAPLVVTIDGKEYRDRIDITADEFYSRLATYANPPTTSMPTPEYYMDCFSKAEEAGHDEILCICMSSGTSGSYQGAVLSKDLYFENHPESKVRIEIIDSVSMSHGSGWLLIKCAKLREIGYSFDELVEYCEHVKYRIKHFLSVEDLENLIRSGRISGTGAIIGKMLGIQPIMSMKNTKGAVIAKKRGLKQVLNFYVQEFIERVDYDETDFVIIGYTSDIHRAENLKNLFLAKTNFTGDVYIMQMGVAVGTHVGLGGLSMFFLEKPHTDFAQHIKEKLTRRISNQ</sequence>
<dbReference type="EMBL" id="JAGGKC010000013">
    <property type="protein sequence ID" value="MBP1919295.1"/>
    <property type="molecule type" value="Genomic_DNA"/>
</dbReference>
<dbReference type="PANTHER" id="PTHR33434:SF2">
    <property type="entry name" value="FATTY ACID-BINDING PROTEIN TM_1468"/>
    <property type="match status" value="1"/>
</dbReference>
<dbReference type="Pfam" id="PF02645">
    <property type="entry name" value="DegV"/>
    <property type="match status" value="1"/>
</dbReference>
<dbReference type="SUPFAM" id="SSF82549">
    <property type="entry name" value="DAK1/DegV-like"/>
    <property type="match status" value="1"/>
</dbReference>
<dbReference type="NCBIfam" id="TIGR00762">
    <property type="entry name" value="DegV"/>
    <property type="match status" value="1"/>
</dbReference>
<dbReference type="InterPro" id="IPR050270">
    <property type="entry name" value="DegV_domain_contain"/>
</dbReference>
<gene>
    <name evidence="2" type="ORF">J2Z34_001784</name>
</gene>
<keyword evidence="3" id="KW-1185">Reference proteome</keyword>
<dbReference type="Gene3D" id="3.40.50.10170">
    <property type="match status" value="1"/>
</dbReference>
<dbReference type="InterPro" id="IPR003797">
    <property type="entry name" value="DegV"/>
</dbReference>
<evidence type="ECO:0000256" key="1">
    <source>
        <dbReference type="ARBA" id="ARBA00023121"/>
    </source>
</evidence>
<keyword evidence="1" id="KW-0446">Lipid-binding</keyword>
<evidence type="ECO:0000313" key="2">
    <source>
        <dbReference type="EMBL" id="MBP1919295.1"/>
    </source>
</evidence>
<accession>A0ABS4G4R2</accession>
<dbReference type="InterPro" id="IPR043168">
    <property type="entry name" value="DegV_C"/>
</dbReference>
<proteinExistence type="predicted"/>